<dbReference type="InterPro" id="IPR050772">
    <property type="entry name" value="Hydratase-Decarb/MhpD_sf"/>
</dbReference>
<dbReference type="OrthoDB" id="9792137at2"/>
<organism evidence="1 2">
    <name type="scientific">Hwanghaeella grinnelliae</name>
    <dbReference type="NCBI Taxonomy" id="2500179"/>
    <lineage>
        <taxon>Bacteria</taxon>
        <taxon>Pseudomonadati</taxon>
        <taxon>Pseudomonadota</taxon>
        <taxon>Alphaproteobacteria</taxon>
        <taxon>Rhodospirillales</taxon>
        <taxon>Rhodospirillaceae</taxon>
        <taxon>Hwanghaeella</taxon>
    </lineage>
</organism>
<dbReference type="Proteomes" id="UP000287447">
    <property type="component" value="Unassembled WGS sequence"/>
</dbReference>
<accession>A0A437QKD7</accession>
<reference evidence="2" key="1">
    <citation type="submission" date="2019-01" db="EMBL/GenBank/DDBJ databases">
        <title>Gri0909 isolated from a small marine red alga.</title>
        <authorList>
            <person name="Kim J."/>
            <person name="Jeong S.E."/>
            <person name="Jeon C.O."/>
        </authorList>
    </citation>
    <scope>NUCLEOTIDE SEQUENCE [LARGE SCALE GENOMIC DNA]</scope>
    <source>
        <strain evidence="2">Gri0909</strain>
    </source>
</reference>
<dbReference type="RefSeq" id="WP_127767299.1">
    <property type="nucleotide sequence ID" value="NZ_SADE01000003.1"/>
</dbReference>
<keyword evidence="2" id="KW-1185">Reference proteome</keyword>
<dbReference type="GO" id="GO:0008684">
    <property type="term" value="F:2-oxopent-4-enoate hydratase activity"/>
    <property type="evidence" value="ECO:0007669"/>
    <property type="project" value="TreeGrafter"/>
</dbReference>
<evidence type="ECO:0000313" key="1">
    <source>
        <dbReference type="EMBL" id="RVU34978.1"/>
    </source>
</evidence>
<comment type="caution">
    <text evidence="1">The sequence shown here is derived from an EMBL/GenBank/DDBJ whole genome shotgun (WGS) entry which is preliminary data.</text>
</comment>
<dbReference type="GO" id="GO:0005737">
    <property type="term" value="C:cytoplasm"/>
    <property type="evidence" value="ECO:0007669"/>
    <property type="project" value="TreeGrafter"/>
</dbReference>
<dbReference type="PANTHER" id="PTHR30143">
    <property type="entry name" value="ACID HYDRATASE"/>
    <property type="match status" value="1"/>
</dbReference>
<protein>
    <recommendedName>
        <fullName evidence="3">2-keto-4-pentenoate hydratase</fullName>
    </recommendedName>
</protein>
<gene>
    <name evidence="1" type="ORF">EOI86_19280</name>
</gene>
<name>A0A437QKD7_9PROT</name>
<proteinExistence type="predicted"/>
<sequence length="257" mass="26991">MNWSASAKTLAEARLNDVRLDDPPRPDPQNTEEAYALQDAVTQELGFEVIGWKVGATNPAAQSALGANEPFIGPVFKERTFEGTAELKTAADALRIPEAEFALMLKADLPPRSAAYGASEVAAAVGSIHPAIEVVNKRLAGSFGDHVNRVIADGGANHAFIYGKGTETFDPIELASHAISVTVNGMNKAAGGGGNVMGSPLNVLAWLANHMSKRGIGLKAGQWVSTGLTTEVFQVRRGDTVVADFGTFGSVSVTFLE</sequence>
<dbReference type="Gene3D" id="3.90.850.10">
    <property type="entry name" value="Fumarylacetoacetase-like, C-terminal domain"/>
    <property type="match status" value="1"/>
</dbReference>
<dbReference type="InterPro" id="IPR036663">
    <property type="entry name" value="Fumarylacetoacetase_C_sf"/>
</dbReference>
<evidence type="ECO:0008006" key="3">
    <source>
        <dbReference type="Google" id="ProtNLM"/>
    </source>
</evidence>
<evidence type="ECO:0000313" key="2">
    <source>
        <dbReference type="Proteomes" id="UP000287447"/>
    </source>
</evidence>
<dbReference type="PANTHER" id="PTHR30143:SF0">
    <property type="entry name" value="2-KETO-4-PENTENOATE HYDRATASE"/>
    <property type="match status" value="1"/>
</dbReference>
<dbReference type="SUPFAM" id="SSF56529">
    <property type="entry name" value="FAH"/>
    <property type="match status" value="1"/>
</dbReference>
<dbReference type="AlphaFoldDB" id="A0A437QKD7"/>
<dbReference type="EMBL" id="SADE01000003">
    <property type="protein sequence ID" value="RVU34978.1"/>
    <property type="molecule type" value="Genomic_DNA"/>
</dbReference>